<dbReference type="Gene3D" id="3.40.50.720">
    <property type="entry name" value="NAD(P)-binding Rossmann-like Domain"/>
    <property type="match status" value="1"/>
</dbReference>
<keyword evidence="5" id="KW-1185">Reference proteome</keyword>
<dbReference type="STRING" id="96773.Tchl_2610"/>
<evidence type="ECO:0000313" key="4">
    <source>
        <dbReference type="EMBL" id="APR05436.1"/>
    </source>
</evidence>
<proteinExistence type="inferred from homology"/>
<dbReference type="Pfam" id="PF02800">
    <property type="entry name" value="Gp_dh_C"/>
    <property type="match status" value="1"/>
</dbReference>
<name>A0A1H5V045_9RHOO</name>
<evidence type="ECO:0000256" key="2">
    <source>
        <dbReference type="ARBA" id="ARBA00023002"/>
    </source>
</evidence>
<dbReference type="PANTHER" id="PTHR43148">
    <property type="entry name" value="GLYCERALDEHYDE-3-PHOSPHATE DEHYDROGENASE 2"/>
    <property type="match status" value="1"/>
</dbReference>
<dbReference type="RefSeq" id="WP_232311589.1">
    <property type="nucleotide sequence ID" value="NZ_CP018839.1"/>
</dbReference>
<accession>A0A1H5V045</accession>
<comment type="subunit">
    <text evidence="1">Homotetramer.</text>
</comment>
<keyword evidence="2 4" id="KW-0560">Oxidoreductase</keyword>
<dbReference type="InterPro" id="IPR036291">
    <property type="entry name" value="NAD(P)-bd_dom_sf"/>
</dbReference>
<dbReference type="GO" id="GO:0051287">
    <property type="term" value="F:NAD binding"/>
    <property type="evidence" value="ECO:0007669"/>
    <property type="project" value="InterPro"/>
</dbReference>
<dbReference type="KEGG" id="tcl:Tchl_2610"/>
<reference evidence="4 5" key="1">
    <citation type="submission" date="2016-12" db="EMBL/GenBank/DDBJ databases">
        <title>Complete genome sequence of Thauera chlorobenzoica, a Betaproteobacterium degrading haloaromatics anaerobically to CO2 and halides.</title>
        <authorList>
            <person name="Goris T."/>
            <person name="Mergelsberg M."/>
            <person name="Boll M."/>
        </authorList>
    </citation>
    <scope>NUCLEOTIDE SEQUENCE [LARGE SCALE GENOMIC DNA]</scope>
    <source>
        <strain evidence="4 5">3CB1</strain>
    </source>
</reference>
<dbReference type="AlphaFoldDB" id="A0A1H5V045"/>
<dbReference type="SUPFAM" id="SSF55347">
    <property type="entry name" value="Glyceraldehyde-3-phosphate dehydrogenase-like, C-terminal domain"/>
    <property type="match status" value="1"/>
</dbReference>
<evidence type="ECO:0000313" key="5">
    <source>
        <dbReference type="Proteomes" id="UP000185739"/>
    </source>
</evidence>
<dbReference type="SMART" id="SM00846">
    <property type="entry name" value="Gp_dh_N"/>
    <property type="match status" value="1"/>
</dbReference>
<dbReference type="GO" id="GO:0048001">
    <property type="term" value="F:erythrose-4-phosphate dehydrogenase activity"/>
    <property type="evidence" value="ECO:0007669"/>
    <property type="project" value="UniProtKB-EC"/>
</dbReference>
<protein>
    <submittedName>
        <fullName evidence="4">D-erythrose-4-phosphate dehydrogenase</fullName>
        <ecNumber evidence="4">1.2.1.72</ecNumber>
    </submittedName>
</protein>
<organism evidence="4 5">
    <name type="scientific">Thauera chlorobenzoica</name>
    <dbReference type="NCBI Taxonomy" id="96773"/>
    <lineage>
        <taxon>Bacteria</taxon>
        <taxon>Pseudomonadati</taxon>
        <taxon>Pseudomonadota</taxon>
        <taxon>Betaproteobacteria</taxon>
        <taxon>Rhodocyclales</taxon>
        <taxon>Zoogloeaceae</taxon>
        <taxon>Thauera</taxon>
    </lineage>
</organism>
<evidence type="ECO:0000256" key="3">
    <source>
        <dbReference type="RuleBase" id="RU000397"/>
    </source>
</evidence>
<dbReference type="EC" id="1.2.1.72" evidence="4"/>
<dbReference type="EMBL" id="CP018839">
    <property type="protein sequence ID" value="APR05436.1"/>
    <property type="molecule type" value="Genomic_DNA"/>
</dbReference>
<dbReference type="InterPro" id="IPR020829">
    <property type="entry name" value="GlycerAld_3-P_DH_cat"/>
</dbReference>
<dbReference type="FunFam" id="3.40.50.720:FF:000001">
    <property type="entry name" value="Glyceraldehyde-3-phosphate dehydrogenase"/>
    <property type="match status" value="1"/>
</dbReference>
<dbReference type="PRINTS" id="PR00078">
    <property type="entry name" value="G3PDHDRGNASE"/>
</dbReference>
<dbReference type="Gene3D" id="3.30.360.10">
    <property type="entry name" value="Dihydrodipicolinate Reductase, domain 2"/>
    <property type="match status" value="1"/>
</dbReference>
<dbReference type="Proteomes" id="UP000185739">
    <property type="component" value="Chromosome"/>
</dbReference>
<dbReference type="SUPFAM" id="SSF51735">
    <property type="entry name" value="NAD(P)-binding Rossmann-fold domains"/>
    <property type="match status" value="1"/>
</dbReference>
<dbReference type="Pfam" id="PF00044">
    <property type="entry name" value="Gp_dh_N"/>
    <property type="match status" value="1"/>
</dbReference>
<evidence type="ECO:0000256" key="1">
    <source>
        <dbReference type="ARBA" id="ARBA00011881"/>
    </source>
</evidence>
<dbReference type="PIRSF" id="PIRSF000149">
    <property type="entry name" value="GAP_DH"/>
    <property type="match status" value="1"/>
</dbReference>
<dbReference type="InterPro" id="IPR020831">
    <property type="entry name" value="GlycerAld/Erythrose_P_DH"/>
</dbReference>
<gene>
    <name evidence="4" type="ORF">Tchl_2610</name>
</gene>
<sequence length="365" mass="39786">MTTSRPTASARPAAEPPFRLIINGYGRIGRCYLRALHEAGVADEFEVVAINEPADLAGIAYLTRFDSTHGRFPAPVAAGNACLLINGKPIAVTHATTPEAVDWGAYEPDLIVECSGQYGSRIELQRFLDAGCPRLLLSHPGNGAADVDATIVYGINHQALEGSEGLVSNASCTTNAVVPVLDLLQREFGVEQALLTTLHSAMNDQPLIDGYHHTDLRRTRSAMQSIIPVSTGLARGIERLLPGLAGRVQAKAIRVPTHNVSAIDMVLTLSRDIDAREVNRALRAAAEGCYRQLIAYSDEPHASIDFNHDPHSAIVDGAQTRMVGPRMLNLMIWFDNEWGFANRMVDVTRCWLTRMRAARLRPPLN</sequence>
<comment type="similarity">
    <text evidence="3">Belongs to the glyceraldehyde-3-phosphate dehydrogenase family.</text>
</comment>
<dbReference type="InterPro" id="IPR020828">
    <property type="entry name" value="GlycerAld_3-P_DH_NAD(P)-bd"/>
</dbReference>